<evidence type="ECO:0000313" key="3">
    <source>
        <dbReference type="WBParaSite" id="EgrG_001116600"/>
    </source>
</evidence>
<reference evidence="1" key="2">
    <citation type="submission" date="2014-06" db="EMBL/GenBank/DDBJ databases">
        <authorList>
            <person name="Aslett M."/>
        </authorList>
    </citation>
    <scope>NUCLEOTIDE SEQUENCE</scope>
</reference>
<dbReference type="Proteomes" id="UP000492820">
    <property type="component" value="Unassembled WGS sequence"/>
</dbReference>
<accession>A0A068WPS7</accession>
<name>A0A068WPS7_ECHGR</name>
<dbReference type="EMBL" id="LK028581">
    <property type="protein sequence ID" value="CDS20492.1"/>
    <property type="molecule type" value="Genomic_DNA"/>
</dbReference>
<dbReference type="AlphaFoldDB" id="A0A068WPS7"/>
<reference evidence="1 2" key="1">
    <citation type="journal article" date="2013" name="Nature">
        <title>The genomes of four tapeworm species reveal adaptations to parasitism.</title>
        <authorList>
            <person name="Tsai I.J."/>
            <person name="Zarowiecki M."/>
            <person name="Holroyd N."/>
            <person name="Garciarrubio A."/>
            <person name="Sanchez-Flores A."/>
            <person name="Brooks K.L."/>
            <person name="Tracey A."/>
            <person name="Bobes R.J."/>
            <person name="Fragoso G."/>
            <person name="Sciutto E."/>
            <person name="Aslett M."/>
            <person name="Beasley H."/>
            <person name="Bennett H.M."/>
            <person name="Cai J."/>
            <person name="Camicia F."/>
            <person name="Clark R."/>
            <person name="Cucher M."/>
            <person name="De Silva N."/>
            <person name="Day T.A."/>
            <person name="Deplazes P."/>
            <person name="Estrada K."/>
            <person name="Fernandez C."/>
            <person name="Holland P.W."/>
            <person name="Hou J."/>
            <person name="Hu S."/>
            <person name="Huckvale T."/>
            <person name="Hung S.S."/>
            <person name="Kamenetzky L."/>
            <person name="Keane J.A."/>
            <person name="Kiss F."/>
            <person name="Koziol U."/>
            <person name="Lambert O."/>
            <person name="Liu K."/>
            <person name="Luo X."/>
            <person name="Luo Y."/>
            <person name="Macchiaroli N."/>
            <person name="Nichol S."/>
            <person name="Paps J."/>
            <person name="Parkinson J."/>
            <person name="Pouchkina-Stantcheva N."/>
            <person name="Riddiford N."/>
            <person name="Rosenzvit M."/>
            <person name="Salinas G."/>
            <person name="Wasmuth J.D."/>
            <person name="Zamanian M."/>
            <person name="Zheng Y."/>
            <person name="Cai X."/>
            <person name="Soberon X."/>
            <person name="Olson P.D."/>
            <person name="Laclette J.P."/>
            <person name="Brehm K."/>
            <person name="Berriman M."/>
            <person name="Garciarrubio A."/>
            <person name="Bobes R.J."/>
            <person name="Fragoso G."/>
            <person name="Sanchez-Flores A."/>
            <person name="Estrada K."/>
            <person name="Cevallos M.A."/>
            <person name="Morett E."/>
            <person name="Gonzalez V."/>
            <person name="Portillo T."/>
            <person name="Ochoa-Leyva A."/>
            <person name="Jose M.V."/>
            <person name="Sciutto E."/>
            <person name="Landa A."/>
            <person name="Jimenez L."/>
            <person name="Valdes V."/>
            <person name="Carrero J.C."/>
            <person name="Larralde C."/>
            <person name="Morales-Montor J."/>
            <person name="Limon-Lason J."/>
            <person name="Soberon X."/>
            <person name="Laclette J.P."/>
        </authorList>
    </citation>
    <scope>NUCLEOTIDE SEQUENCE [LARGE SCALE GENOMIC DNA]</scope>
</reference>
<gene>
    <name evidence="1" type="ORF">EgrG_001116600</name>
</gene>
<proteinExistence type="predicted"/>
<organism evidence="1">
    <name type="scientific">Echinococcus granulosus</name>
    <name type="common">Hydatid tapeworm</name>
    <dbReference type="NCBI Taxonomy" id="6210"/>
    <lineage>
        <taxon>Eukaryota</taxon>
        <taxon>Metazoa</taxon>
        <taxon>Spiralia</taxon>
        <taxon>Lophotrochozoa</taxon>
        <taxon>Platyhelminthes</taxon>
        <taxon>Cestoda</taxon>
        <taxon>Eucestoda</taxon>
        <taxon>Cyclophyllidea</taxon>
        <taxon>Taeniidae</taxon>
        <taxon>Echinococcus</taxon>
        <taxon>Echinococcus granulosus group</taxon>
    </lineage>
</organism>
<dbReference type="WBParaSite" id="EgrG_001116600">
    <property type="protein sequence ID" value="EgrG_001116600"/>
    <property type="gene ID" value="EgrG_001116600"/>
</dbReference>
<dbReference type="OrthoDB" id="6234980at2759"/>
<evidence type="ECO:0000313" key="1">
    <source>
        <dbReference type="EMBL" id="CDS20492.1"/>
    </source>
</evidence>
<sequence length="164" mass="18748">MKRVCRGPNQYRRFEEQPTTTNGVYGFEVLSQVRIAKAQAVGHALACCLPPTFPVIRPPCPRRPHLTNLVAVNPSVDYFIAPRLCSIRDPPYTPTANKREVKPRLVECRERNTNGTLITKSVKVNYFVAPRLKSSREVPRIYCCDCRLPTSKQKWKDPSFLPCF</sequence>
<protein>
    <submittedName>
        <fullName evidence="1 3">Uncharacterized protein</fullName>
    </submittedName>
</protein>
<evidence type="ECO:0000313" key="2">
    <source>
        <dbReference type="Proteomes" id="UP000492820"/>
    </source>
</evidence>
<reference evidence="3" key="3">
    <citation type="submission" date="2020-10" db="UniProtKB">
        <authorList>
            <consortium name="WormBaseParasite"/>
        </authorList>
    </citation>
    <scope>IDENTIFICATION</scope>
</reference>